<proteinExistence type="predicted"/>
<accession>A0AAN9EDF7</accession>
<sequence>MTTNDNNVLSQIAPKAWINDFGATSSGPSPPGQSHSHPPGTTSSGPSPPGQGHSQPGTTSSDPSPPGQGHSHPPGTTSSGPSPPGQGHSHPLEQQAQVHLLLVKAIVTHPSVGNQQAG</sequence>
<dbReference type="AlphaFoldDB" id="A0AAN9EDF7"/>
<name>A0AAN9EDF7_CROPI</name>
<evidence type="ECO:0000256" key="1">
    <source>
        <dbReference type="SAM" id="MobiDB-lite"/>
    </source>
</evidence>
<dbReference type="EMBL" id="JAYWIO010000006">
    <property type="protein sequence ID" value="KAK7255452.1"/>
    <property type="molecule type" value="Genomic_DNA"/>
</dbReference>
<reference evidence="2 3" key="1">
    <citation type="submission" date="2024-01" db="EMBL/GenBank/DDBJ databases">
        <title>The genomes of 5 underutilized Papilionoideae crops provide insights into root nodulation and disease resistanc.</title>
        <authorList>
            <person name="Yuan L."/>
        </authorList>
    </citation>
    <scope>NUCLEOTIDE SEQUENCE [LARGE SCALE GENOMIC DNA]</scope>
    <source>
        <strain evidence="2">ZHUSHIDOU_FW_LH</strain>
        <tissue evidence="2">Leaf</tissue>
    </source>
</reference>
<evidence type="ECO:0000313" key="3">
    <source>
        <dbReference type="Proteomes" id="UP001372338"/>
    </source>
</evidence>
<protein>
    <submittedName>
        <fullName evidence="2">Uncharacterized protein</fullName>
    </submittedName>
</protein>
<dbReference type="Proteomes" id="UP001372338">
    <property type="component" value="Unassembled WGS sequence"/>
</dbReference>
<comment type="caution">
    <text evidence="2">The sequence shown here is derived from an EMBL/GenBank/DDBJ whole genome shotgun (WGS) entry which is preliminary data.</text>
</comment>
<feature type="region of interest" description="Disordered" evidence="1">
    <location>
        <begin position="19"/>
        <end position="97"/>
    </location>
</feature>
<feature type="compositionally biased region" description="Low complexity" evidence="1">
    <location>
        <begin position="32"/>
        <end position="89"/>
    </location>
</feature>
<keyword evidence="3" id="KW-1185">Reference proteome</keyword>
<gene>
    <name evidence="2" type="ORF">RIF29_28862</name>
</gene>
<evidence type="ECO:0000313" key="2">
    <source>
        <dbReference type="EMBL" id="KAK7255452.1"/>
    </source>
</evidence>
<organism evidence="2 3">
    <name type="scientific">Crotalaria pallida</name>
    <name type="common">Smooth rattlebox</name>
    <name type="synonym">Crotalaria striata</name>
    <dbReference type="NCBI Taxonomy" id="3830"/>
    <lineage>
        <taxon>Eukaryota</taxon>
        <taxon>Viridiplantae</taxon>
        <taxon>Streptophyta</taxon>
        <taxon>Embryophyta</taxon>
        <taxon>Tracheophyta</taxon>
        <taxon>Spermatophyta</taxon>
        <taxon>Magnoliopsida</taxon>
        <taxon>eudicotyledons</taxon>
        <taxon>Gunneridae</taxon>
        <taxon>Pentapetalae</taxon>
        <taxon>rosids</taxon>
        <taxon>fabids</taxon>
        <taxon>Fabales</taxon>
        <taxon>Fabaceae</taxon>
        <taxon>Papilionoideae</taxon>
        <taxon>50 kb inversion clade</taxon>
        <taxon>genistoids sensu lato</taxon>
        <taxon>core genistoids</taxon>
        <taxon>Crotalarieae</taxon>
        <taxon>Crotalaria</taxon>
    </lineage>
</organism>